<proteinExistence type="predicted"/>
<dbReference type="AlphaFoldDB" id="A0A220VHU3"/>
<sequence length="87" mass="10240">MDKIIFSSNENCFYNLIVEIDGEEHVILDSKDKLVTKNSVQELLTLIGSIETKYYILRHSNVYDEMISSPRESRHIDVILNKKELFY</sequence>
<organism evidence="1 2">
    <name type="scientific">Paraphotobacterium marinum</name>
    <dbReference type="NCBI Taxonomy" id="1755811"/>
    <lineage>
        <taxon>Bacteria</taxon>
        <taxon>Pseudomonadati</taxon>
        <taxon>Pseudomonadota</taxon>
        <taxon>Gammaproteobacteria</taxon>
        <taxon>Vibrionales</taxon>
        <taxon>Vibrionaceae</taxon>
        <taxon>Paraphotobacterium</taxon>
    </lineage>
</organism>
<evidence type="ECO:0000313" key="1">
    <source>
        <dbReference type="EMBL" id="ASK79533.1"/>
    </source>
</evidence>
<evidence type="ECO:0000313" key="2">
    <source>
        <dbReference type="Proteomes" id="UP000242175"/>
    </source>
</evidence>
<dbReference type="Pfam" id="PF20090">
    <property type="entry name" value="DUF6482"/>
    <property type="match status" value="1"/>
</dbReference>
<dbReference type="KEGG" id="pmai:CF386_10780"/>
<accession>A0A220VHU3</accession>
<reference evidence="1 2" key="1">
    <citation type="journal article" date="2016" name="Int. J. Syst. Evol. Microbiol.">
        <title>Paraphotobacterium marinum gen. nov., sp. nov., a member of the family Vibrionaceae, isolated from surface seawater.</title>
        <authorList>
            <person name="Huang Z."/>
            <person name="Dong C."/>
            <person name="Shao Z."/>
        </authorList>
    </citation>
    <scope>NUCLEOTIDE SEQUENCE [LARGE SCALE GENOMIC DNA]</scope>
    <source>
        <strain evidence="1 2">NSCS20N07D</strain>
    </source>
</reference>
<dbReference type="Proteomes" id="UP000242175">
    <property type="component" value="Chromosome small"/>
</dbReference>
<dbReference type="OrthoDB" id="5600613at2"/>
<dbReference type="RefSeq" id="WP_089074441.1">
    <property type="nucleotide sequence ID" value="NZ_CP022356.1"/>
</dbReference>
<dbReference type="EMBL" id="CP022356">
    <property type="protein sequence ID" value="ASK79533.1"/>
    <property type="molecule type" value="Genomic_DNA"/>
</dbReference>
<gene>
    <name evidence="1" type="ORF">CF386_10780</name>
</gene>
<protein>
    <submittedName>
        <fullName evidence="1">Uncharacterized protein</fullName>
    </submittedName>
</protein>
<dbReference type="InterPro" id="IPR045508">
    <property type="entry name" value="DUF6482"/>
</dbReference>
<name>A0A220VHU3_9GAMM</name>
<keyword evidence="2" id="KW-1185">Reference proteome</keyword>